<dbReference type="EMBL" id="HBUE01110535">
    <property type="protein sequence ID" value="CAG6488691.1"/>
    <property type="molecule type" value="Transcribed_RNA"/>
</dbReference>
<dbReference type="AlphaFoldDB" id="A0A8D8CDY2"/>
<dbReference type="EMBL" id="HBUE01110536">
    <property type="protein sequence ID" value="CAG6488692.1"/>
    <property type="molecule type" value="Transcribed_RNA"/>
</dbReference>
<dbReference type="EMBL" id="HBUE01110529">
    <property type="protein sequence ID" value="CAG6488676.1"/>
    <property type="molecule type" value="Transcribed_RNA"/>
</dbReference>
<reference evidence="1" key="1">
    <citation type="submission" date="2021-05" db="EMBL/GenBank/DDBJ databases">
        <authorList>
            <person name="Alioto T."/>
            <person name="Alioto T."/>
            <person name="Gomez Garrido J."/>
        </authorList>
    </citation>
    <scope>NUCLEOTIDE SEQUENCE</scope>
</reference>
<evidence type="ECO:0000313" key="1">
    <source>
        <dbReference type="EMBL" id="CAG6488691.1"/>
    </source>
</evidence>
<dbReference type="EMBL" id="HBUE01110526">
    <property type="protein sequence ID" value="CAG6488662.1"/>
    <property type="molecule type" value="Transcribed_RNA"/>
</dbReference>
<name>A0A8D8CDY2_CULPI</name>
<dbReference type="EMBL" id="HBUE01110532">
    <property type="protein sequence ID" value="CAG6488683.1"/>
    <property type="molecule type" value="Transcribed_RNA"/>
</dbReference>
<sequence>MIEICESVRLFLAWLELTFSKTARVDDSSCSCRSSSSVPSSSSRSIRETLVFSSSISFRMSSSSLSIARCCFVGLWVSLVTSLVHGETRNRNRSSATAIEGS</sequence>
<organism evidence="1">
    <name type="scientific">Culex pipiens</name>
    <name type="common">House mosquito</name>
    <dbReference type="NCBI Taxonomy" id="7175"/>
    <lineage>
        <taxon>Eukaryota</taxon>
        <taxon>Metazoa</taxon>
        <taxon>Ecdysozoa</taxon>
        <taxon>Arthropoda</taxon>
        <taxon>Hexapoda</taxon>
        <taxon>Insecta</taxon>
        <taxon>Pterygota</taxon>
        <taxon>Neoptera</taxon>
        <taxon>Endopterygota</taxon>
        <taxon>Diptera</taxon>
        <taxon>Nematocera</taxon>
        <taxon>Culicoidea</taxon>
        <taxon>Culicidae</taxon>
        <taxon>Culicinae</taxon>
        <taxon>Culicini</taxon>
        <taxon>Culex</taxon>
        <taxon>Culex</taxon>
    </lineage>
</organism>
<proteinExistence type="predicted"/>
<protein>
    <submittedName>
        <fullName evidence="1">(northern house mosquito) hypothetical protein</fullName>
    </submittedName>
</protein>
<accession>A0A8D8CDY2</accession>